<dbReference type="AlphaFoldDB" id="A0A4Y8KW01"/>
<keyword evidence="2" id="KW-1185">Reference proteome</keyword>
<dbReference type="OrthoDB" id="997009at2"/>
<proteinExistence type="predicted"/>
<dbReference type="STRING" id="1121485.GCA_000426485_01351"/>
<organism evidence="1 2">
    <name type="scientific">Dysgonomonas capnocytophagoides</name>
    <dbReference type="NCBI Taxonomy" id="45254"/>
    <lineage>
        <taxon>Bacteria</taxon>
        <taxon>Pseudomonadati</taxon>
        <taxon>Bacteroidota</taxon>
        <taxon>Bacteroidia</taxon>
        <taxon>Bacteroidales</taxon>
        <taxon>Dysgonomonadaceae</taxon>
        <taxon>Dysgonomonas</taxon>
    </lineage>
</organism>
<protein>
    <submittedName>
        <fullName evidence="1">Uncharacterized protein</fullName>
    </submittedName>
</protein>
<evidence type="ECO:0000313" key="2">
    <source>
        <dbReference type="Proteomes" id="UP000297861"/>
    </source>
</evidence>
<dbReference type="Proteomes" id="UP000297861">
    <property type="component" value="Unassembled WGS sequence"/>
</dbReference>
<dbReference type="EMBL" id="SOML01000011">
    <property type="protein sequence ID" value="TFD94243.1"/>
    <property type="molecule type" value="Genomic_DNA"/>
</dbReference>
<accession>A0A4Y8KW01</accession>
<dbReference type="RefSeq" id="WP_026625541.1">
    <property type="nucleotide sequence ID" value="NZ_AP028867.1"/>
</dbReference>
<gene>
    <name evidence="1" type="ORF">E2605_15905</name>
</gene>
<evidence type="ECO:0000313" key="1">
    <source>
        <dbReference type="EMBL" id="TFD94243.1"/>
    </source>
</evidence>
<comment type="caution">
    <text evidence="1">The sequence shown here is derived from an EMBL/GenBank/DDBJ whole genome shotgun (WGS) entry which is preliminary data.</text>
</comment>
<reference evidence="1 2" key="1">
    <citation type="submission" date="2019-03" db="EMBL/GenBank/DDBJ databases">
        <title>San Antonio Military Medical Center submission to MRSN (WRAIR), pending publication.</title>
        <authorList>
            <person name="Blyth D.M."/>
            <person name="Mccarthy S.L."/>
            <person name="Schall S.E."/>
            <person name="Stam J.A."/>
            <person name="Ong A.C."/>
            <person name="Mcgann P.T."/>
        </authorList>
    </citation>
    <scope>NUCLEOTIDE SEQUENCE [LARGE SCALE GENOMIC DNA]</scope>
    <source>
        <strain evidence="1 2">MRSN571793</strain>
    </source>
</reference>
<name>A0A4Y8KW01_9BACT</name>
<sequence length="130" mass="15387">MIQQRKKDYLIKLIEEFFAKLQQLKQAQEGENPTEEKEIINDCMAFFQSNFNTTQSDTASELTDKIKDPDLLEQYAKLLLNKYNISDIKYIYQLHVALDIVTYIEASDNTYSWDRNILREDLLRLLDQQG</sequence>